<gene>
    <name evidence="2" type="primary">VvCHDp000818_30</name>
    <name evidence="2" type="ORF">CK203_029921</name>
</gene>
<evidence type="ECO:0000313" key="2">
    <source>
        <dbReference type="EMBL" id="RVW94796.1"/>
    </source>
</evidence>
<dbReference type="AlphaFoldDB" id="A0A438IDJ4"/>
<dbReference type="EMBL" id="QGNW01000119">
    <property type="protein sequence ID" value="RVW94796.1"/>
    <property type="molecule type" value="Genomic_DNA"/>
</dbReference>
<dbReference type="PANTHER" id="PTHR24121:SF22">
    <property type="entry name" value="PROTEIN ACCELERATED CELL DEATH 6-LIKE"/>
    <property type="match status" value="1"/>
</dbReference>
<dbReference type="PROSITE" id="PS50088">
    <property type="entry name" value="ANK_REPEAT"/>
    <property type="match status" value="3"/>
</dbReference>
<feature type="repeat" description="ANK" evidence="1">
    <location>
        <begin position="83"/>
        <end position="115"/>
    </location>
</feature>
<keyword evidence="1" id="KW-0040">ANK repeat</keyword>
<dbReference type="PANTHER" id="PTHR24121">
    <property type="entry name" value="NO MECHANORECEPTOR POTENTIAL C, ISOFORM D-RELATED"/>
    <property type="match status" value="1"/>
</dbReference>
<name>A0A438IDJ4_VITVI</name>
<reference evidence="2 3" key="1">
    <citation type="journal article" date="2018" name="PLoS Genet.">
        <title>Population sequencing reveals clonal diversity and ancestral inbreeding in the grapevine cultivar Chardonnay.</title>
        <authorList>
            <person name="Roach M.J."/>
            <person name="Johnson D.L."/>
            <person name="Bohlmann J."/>
            <person name="van Vuuren H.J."/>
            <person name="Jones S.J."/>
            <person name="Pretorius I.S."/>
            <person name="Schmidt S.A."/>
            <person name="Borneman A.R."/>
        </authorList>
    </citation>
    <scope>NUCLEOTIDE SEQUENCE [LARGE SCALE GENOMIC DNA]</scope>
    <source>
        <strain evidence="3">cv. Chardonnay</strain>
        <tissue evidence="2">Leaf</tissue>
    </source>
</reference>
<dbReference type="Pfam" id="PF12796">
    <property type="entry name" value="Ank_2"/>
    <property type="match status" value="2"/>
</dbReference>
<dbReference type="InterPro" id="IPR036770">
    <property type="entry name" value="Ankyrin_rpt-contain_sf"/>
</dbReference>
<dbReference type="SMART" id="SM00248">
    <property type="entry name" value="ANK"/>
    <property type="match status" value="4"/>
</dbReference>
<dbReference type="Proteomes" id="UP000288805">
    <property type="component" value="Unassembled WGS sequence"/>
</dbReference>
<evidence type="ECO:0000256" key="1">
    <source>
        <dbReference type="PROSITE-ProRule" id="PRU00023"/>
    </source>
</evidence>
<evidence type="ECO:0000313" key="3">
    <source>
        <dbReference type="Proteomes" id="UP000288805"/>
    </source>
</evidence>
<comment type="caution">
    <text evidence="2">The sequence shown here is derived from an EMBL/GenBank/DDBJ whole genome shotgun (WGS) entry which is preliminary data.</text>
</comment>
<proteinExistence type="predicted"/>
<feature type="repeat" description="ANK" evidence="1">
    <location>
        <begin position="118"/>
        <end position="150"/>
    </location>
</feature>
<sequence>MTTLHGSTPSPWRRAEGCVPPEGTIVSARNPSTHPSYLIEPPQPLVFDILIQRVHQAIAIAVAVDHDEISNLNSHVSFDSSHRKNTTLHIAARVENKKMVEALLSEGTPASLLTENSKHETPLHNAARSGHVHVVKFLIDWATESTDVETGGIQQVLRMRNMEGNTPLHEAVRNGHHSTVLVLMEANDSDLLVSLNNAGESPLFMAVDARASEIVKTIYQIQIHILFSIEVPTARRFSTRPF</sequence>
<dbReference type="Gene3D" id="1.25.40.20">
    <property type="entry name" value="Ankyrin repeat-containing domain"/>
    <property type="match status" value="1"/>
</dbReference>
<protein>
    <submittedName>
        <fullName evidence="2">Ankyrin repeat-containing protein</fullName>
    </submittedName>
</protein>
<dbReference type="InterPro" id="IPR002110">
    <property type="entry name" value="Ankyrin_rpt"/>
</dbReference>
<accession>A0A438IDJ4</accession>
<dbReference type="PROSITE" id="PS50297">
    <property type="entry name" value="ANK_REP_REGION"/>
    <property type="match status" value="2"/>
</dbReference>
<organism evidence="2 3">
    <name type="scientific">Vitis vinifera</name>
    <name type="common">Grape</name>
    <dbReference type="NCBI Taxonomy" id="29760"/>
    <lineage>
        <taxon>Eukaryota</taxon>
        <taxon>Viridiplantae</taxon>
        <taxon>Streptophyta</taxon>
        <taxon>Embryophyta</taxon>
        <taxon>Tracheophyta</taxon>
        <taxon>Spermatophyta</taxon>
        <taxon>Magnoliopsida</taxon>
        <taxon>eudicotyledons</taxon>
        <taxon>Gunneridae</taxon>
        <taxon>Pentapetalae</taxon>
        <taxon>rosids</taxon>
        <taxon>Vitales</taxon>
        <taxon>Vitaceae</taxon>
        <taxon>Viteae</taxon>
        <taxon>Vitis</taxon>
    </lineage>
</organism>
<feature type="repeat" description="ANK" evidence="1">
    <location>
        <begin position="163"/>
        <end position="187"/>
    </location>
</feature>
<dbReference type="SUPFAM" id="SSF48403">
    <property type="entry name" value="Ankyrin repeat"/>
    <property type="match status" value="1"/>
</dbReference>